<evidence type="ECO:0000256" key="3">
    <source>
        <dbReference type="ARBA" id="ARBA00010703"/>
    </source>
</evidence>
<dbReference type="GeneID" id="20351726"/>
<proteinExistence type="inferred from homology"/>
<evidence type="ECO:0000259" key="17">
    <source>
        <dbReference type="PROSITE" id="PS51184"/>
    </source>
</evidence>
<comment type="function">
    <text evidence="11">Probable S-adenosyl-L-methionine-dependent methyltransferase that acts as a component of the wybutosine biosynthesis pathway. Wybutosine is a hyper modified guanosine with a tricyclic base found at the 3'-position adjacent to the anticodon of eukaryotic phenylalanine tRNA. May methylate the carboxyl group of leucine residues to form alpha-leucine ester residues.</text>
</comment>
<dbReference type="SUPFAM" id="SSF50965">
    <property type="entry name" value="Galactose oxidase, central domain"/>
    <property type="match status" value="1"/>
</dbReference>
<dbReference type="eggNOG" id="KOG2132">
    <property type="taxonomic scope" value="Eukaryota"/>
</dbReference>
<evidence type="ECO:0000256" key="16">
    <source>
        <dbReference type="SAM" id="MobiDB-lite"/>
    </source>
</evidence>
<dbReference type="AlphaFoldDB" id="J3PCQ0"/>
<dbReference type="HOGENOM" id="CLU_002761_1_0_1"/>
<evidence type="ECO:0000256" key="6">
    <source>
        <dbReference type="ARBA" id="ARBA00018045"/>
    </source>
</evidence>
<feature type="compositionally biased region" description="Low complexity" evidence="16">
    <location>
        <begin position="20"/>
        <end position="34"/>
    </location>
</feature>
<reference evidence="18" key="2">
    <citation type="submission" date="2010-07" db="EMBL/GenBank/DDBJ databases">
        <authorList>
            <consortium name="The Broad Institute Genome Sequencing Platform"/>
            <consortium name="Broad Institute Genome Sequencing Center for Infectious Disease"/>
            <person name="Ma L.-J."/>
            <person name="Dead R."/>
            <person name="Young S."/>
            <person name="Zeng Q."/>
            <person name="Koehrsen M."/>
            <person name="Alvarado L."/>
            <person name="Berlin A."/>
            <person name="Chapman S.B."/>
            <person name="Chen Z."/>
            <person name="Freedman E."/>
            <person name="Gellesch M."/>
            <person name="Goldberg J."/>
            <person name="Griggs A."/>
            <person name="Gujja S."/>
            <person name="Heilman E.R."/>
            <person name="Heiman D."/>
            <person name="Hepburn T."/>
            <person name="Howarth C."/>
            <person name="Jen D."/>
            <person name="Larson L."/>
            <person name="Mehta T."/>
            <person name="Neiman D."/>
            <person name="Pearson M."/>
            <person name="Roberts A."/>
            <person name="Saif S."/>
            <person name="Shea T."/>
            <person name="Shenoy N."/>
            <person name="Sisk P."/>
            <person name="Stolte C."/>
            <person name="Sykes S."/>
            <person name="Walk T."/>
            <person name="White J."/>
            <person name="Yandava C."/>
            <person name="Haas B."/>
            <person name="Nusbaum C."/>
            <person name="Birren B."/>
        </authorList>
    </citation>
    <scope>NUCLEOTIDE SEQUENCE</scope>
    <source>
        <strain evidence="18">R3-111a-1</strain>
    </source>
</reference>
<reference evidence="19" key="4">
    <citation type="journal article" date="2015" name="G3 (Bethesda)">
        <title>Genome sequences of three phytopathogenic species of the Magnaporthaceae family of fungi.</title>
        <authorList>
            <person name="Okagaki L.H."/>
            <person name="Nunes C.C."/>
            <person name="Sailsbery J."/>
            <person name="Clay B."/>
            <person name="Brown D."/>
            <person name="John T."/>
            <person name="Oh Y."/>
            <person name="Young N."/>
            <person name="Fitzgerald M."/>
            <person name="Haas B.J."/>
            <person name="Zeng Q."/>
            <person name="Young S."/>
            <person name="Adiconis X."/>
            <person name="Fan L."/>
            <person name="Levin J.Z."/>
            <person name="Mitchell T.K."/>
            <person name="Okubara P.A."/>
            <person name="Farman M.L."/>
            <person name="Kohn L.M."/>
            <person name="Birren B."/>
            <person name="Ma L.-J."/>
            <person name="Dean R.A."/>
        </authorList>
    </citation>
    <scope>NUCLEOTIDE SEQUENCE</scope>
    <source>
        <strain evidence="19">R3-111a-1</strain>
    </source>
</reference>
<feature type="domain" description="JmjC" evidence="17">
    <location>
        <begin position="886"/>
        <end position="1041"/>
    </location>
</feature>
<keyword evidence="8 18" id="KW-0808">Transferase</keyword>
<sequence>MADSDQPRPSDMAEGEKMSAIAGDTATTAPTAPGAGAGKGVVKKRQVSKQDDQVMGTNNSSITSKRSVEKIYYPDEPHFFRYFVKRFQRRAPVINRGYHLRMHLIDCAVRDFLGAPLASGKNTKAVVNLGCGSDVLPWQCLTRYPDLCDSAVFVDVDFSDLILKKRDVVMETPQLWNPLVPLETIAGDPVLLRSRRYFQIGCDLRDVPSLESALASVVDLTQASFLFVAEVSITYMPTNYADAVIQWASTLGDSNFCLLEQVLPDGPEHPFAQTMIRHFERLNTPLKSIDKYRTLSDQRNRFVGRGWLEVACCSLWDAWSSDQFLSEAERCGLDTVELFDEWEEFSLFGSHYMLLQASTSQAIRAPSEETPPHTNSPPLPSVRARVSFSEQQGTQGPRRFGRAMTFPDVLGRHLIADVLGMGSNGRLRSVDLYTPDGKTQEPILRAASGPSSRVCHSLTDIGEHSALLVGGRTSPSSPMADAWVFEKTARSWRRLHGTHELPVPLCRHTAVRLGHSSMVLVLGGKTGPSAIFDGYLLYHPDRGWMRCRVARSSIPTPVFGALAFCSSRAPRGSTTFSGVYAGGIGEGGTIQDQVLLWELNVSDIAAPELHFRDIEKVQPSYRALVARFGANCVPLGHGFHLVAGGVDVSGLVRQDHDLLVLREESLTGDLIVCRLDISDPSLPRPLLIGSCAAAFPGSIVLLGGGATCFSMGTFWTKGTYAINFHPGHLATSLSPSEKPRRCLDLPTSDAIDEGLDEKIETWGCAETATLVEADKPAAASFKAVEARPIPRVRLTSEAQFVQIVREGKPAVMEGVNIGACTDKWTPTYMTSAVGGDREVVVHEAQGQLMDFNAKNFRYTNKKFSELVDEMERGGRLYLRALSSNEPASRPANLQEDFPLLACDFALPAEMALVVQNLFSSVLRMSGPVNMWLHYDVMANVYTQVRGSKRFLLFPPGDVAELSIGAGGSSSSIDAFAGLLDGGLSSHTRPQEAVVGPGDVLYLPPFWLHTATPVAGTGASVAVNVFFRNQDDKSYAAGKDVYGNRDLAAYERARKDVGRIIGGFEGVPADAREFYLLRLAQELRQGVNP</sequence>
<reference evidence="19" key="5">
    <citation type="submission" date="2018-04" db="UniProtKB">
        <authorList>
            <consortium name="EnsemblFungi"/>
        </authorList>
    </citation>
    <scope>IDENTIFICATION</scope>
    <source>
        <strain evidence="19">R3-111a-1</strain>
    </source>
</reference>
<keyword evidence="20" id="KW-1185">Reference proteome</keyword>
<dbReference type="FunFam" id="2.60.120.650:FF:000043">
    <property type="entry name" value="tRNA wybutosine-synthesizing protein 4"/>
    <property type="match status" value="1"/>
</dbReference>
<evidence type="ECO:0000256" key="4">
    <source>
        <dbReference type="ARBA" id="ARBA00012155"/>
    </source>
</evidence>
<evidence type="ECO:0000256" key="5">
    <source>
        <dbReference type="ARBA" id="ARBA00012779"/>
    </source>
</evidence>
<reference evidence="18" key="3">
    <citation type="submission" date="2010-09" db="EMBL/GenBank/DDBJ databases">
        <title>Annotation of Gaeumannomyces graminis var. tritici R3-111a-1.</title>
        <authorList>
            <consortium name="The Broad Institute Genome Sequencing Platform"/>
            <person name="Ma L.-J."/>
            <person name="Dead R."/>
            <person name="Young S.K."/>
            <person name="Zeng Q."/>
            <person name="Gargeya S."/>
            <person name="Fitzgerald M."/>
            <person name="Haas B."/>
            <person name="Abouelleil A."/>
            <person name="Alvarado L."/>
            <person name="Arachchi H.M."/>
            <person name="Berlin A."/>
            <person name="Brown A."/>
            <person name="Chapman S.B."/>
            <person name="Chen Z."/>
            <person name="Dunbar C."/>
            <person name="Freedman E."/>
            <person name="Gearin G."/>
            <person name="Gellesch M."/>
            <person name="Goldberg J."/>
            <person name="Griggs A."/>
            <person name="Gujja S."/>
            <person name="Heiman D."/>
            <person name="Howarth C."/>
            <person name="Larson L."/>
            <person name="Lui A."/>
            <person name="MacDonald P.J.P."/>
            <person name="Mehta T."/>
            <person name="Montmayeur A."/>
            <person name="Murphy C."/>
            <person name="Neiman D."/>
            <person name="Pearson M."/>
            <person name="Priest M."/>
            <person name="Roberts A."/>
            <person name="Saif S."/>
            <person name="Shea T."/>
            <person name="Shenoy N."/>
            <person name="Sisk P."/>
            <person name="Stolte C."/>
            <person name="Sykes S."/>
            <person name="Yandava C."/>
            <person name="Wortman J."/>
            <person name="Nusbaum C."/>
            <person name="Birren B."/>
        </authorList>
    </citation>
    <scope>NUCLEOTIDE SEQUENCE</scope>
    <source>
        <strain evidence="18">R3-111a-1</strain>
    </source>
</reference>
<keyword evidence="7 18" id="KW-0489">Methyltransferase</keyword>
<evidence type="ECO:0000313" key="18">
    <source>
        <dbReference type="EMBL" id="EJT72020.1"/>
    </source>
</evidence>
<dbReference type="EC" id="2.3.1.231" evidence="4"/>
<dbReference type="SMART" id="SM00558">
    <property type="entry name" value="JmjC"/>
    <property type="match status" value="1"/>
</dbReference>
<evidence type="ECO:0000256" key="11">
    <source>
        <dbReference type="ARBA" id="ARBA00025588"/>
    </source>
</evidence>
<evidence type="ECO:0000256" key="15">
    <source>
        <dbReference type="ARBA" id="ARBA00049250"/>
    </source>
</evidence>
<evidence type="ECO:0000313" key="20">
    <source>
        <dbReference type="Proteomes" id="UP000006039"/>
    </source>
</evidence>
<dbReference type="Gene3D" id="2.60.120.650">
    <property type="entry name" value="Cupin"/>
    <property type="match status" value="1"/>
</dbReference>
<evidence type="ECO:0000256" key="10">
    <source>
        <dbReference type="ARBA" id="ARBA00022694"/>
    </source>
</evidence>
<reference evidence="20" key="1">
    <citation type="submission" date="2010-07" db="EMBL/GenBank/DDBJ databases">
        <title>The genome sequence of Gaeumannomyces graminis var. tritici strain R3-111a-1.</title>
        <authorList>
            <consortium name="The Broad Institute Genome Sequencing Platform"/>
            <person name="Ma L.-J."/>
            <person name="Dead R."/>
            <person name="Young S."/>
            <person name="Zeng Q."/>
            <person name="Koehrsen M."/>
            <person name="Alvarado L."/>
            <person name="Berlin A."/>
            <person name="Chapman S.B."/>
            <person name="Chen Z."/>
            <person name="Freedman E."/>
            <person name="Gellesch M."/>
            <person name="Goldberg J."/>
            <person name="Griggs A."/>
            <person name="Gujja S."/>
            <person name="Heilman E.R."/>
            <person name="Heiman D."/>
            <person name="Hepburn T."/>
            <person name="Howarth C."/>
            <person name="Jen D."/>
            <person name="Larson L."/>
            <person name="Mehta T."/>
            <person name="Neiman D."/>
            <person name="Pearson M."/>
            <person name="Roberts A."/>
            <person name="Saif S."/>
            <person name="Shea T."/>
            <person name="Shenoy N."/>
            <person name="Sisk P."/>
            <person name="Stolte C."/>
            <person name="Sykes S."/>
            <person name="Walk T."/>
            <person name="White J."/>
            <person name="Yandava C."/>
            <person name="Haas B."/>
            <person name="Nusbaum C."/>
            <person name="Birren B."/>
        </authorList>
    </citation>
    <scope>NUCLEOTIDE SEQUENCE [LARGE SCALE GENOMIC DNA]</scope>
    <source>
        <strain evidence="20">R3-111a-1</strain>
    </source>
</reference>
<dbReference type="PROSITE" id="PS51184">
    <property type="entry name" value="JMJC"/>
    <property type="match status" value="1"/>
</dbReference>
<comment type="catalytic activity">
    <reaction evidence="1">
        <text>7-[(3S)-3-amino-3-carboxypropyl]wyosine(37) in tRNA(Phe) + S-adenosyl-L-methionine = 7-[(3S)-(3-amino-3-methoxycarbonyl)propyl]wyosine(37) in tRNA(Phe) + S-adenosyl-L-homocysteine</text>
        <dbReference type="Rhea" id="RHEA:36903"/>
        <dbReference type="Rhea" id="RHEA-COMP:10379"/>
        <dbReference type="Rhea" id="RHEA-COMP:11844"/>
        <dbReference type="ChEBI" id="CHEBI:57856"/>
        <dbReference type="ChEBI" id="CHEBI:59789"/>
        <dbReference type="ChEBI" id="CHEBI:73543"/>
        <dbReference type="ChEBI" id="CHEBI:74275"/>
        <dbReference type="EC" id="2.1.1.290"/>
    </reaction>
</comment>
<dbReference type="InterPro" id="IPR003347">
    <property type="entry name" value="JmjC_dom"/>
</dbReference>
<feature type="region of interest" description="Disordered" evidence="16">
    <location>
        <begin position="1"/>
        <end position="60"/>
    </location>
</feature>
<dbReference type="Gene3D" id="3.40.50.150">
    <property type="entry name" value="Vaccinia Virus protein VP39"/>
    <property type="match status" value="1"/>
</dbReference>
<dbReference type="OrthoDB" id="47172at2759"/>
<dbReference type="GO" id="GO:0030488">
    <property type="term" value="P:tRNA methylation"/>
    <property type="evidence" value="ECO:0007669"/>
    <property type="project" value="TreeGrafter"/>
</dbReference>
<protein>
    <recommendedName>
        <fullName evidence="6">tRNA wybutosine-synthesizing protein 4</fullName>
        <ecNumber evidence="5">2.1.1.290</ecNumber>
        <ecNumber evidence="4">2.3.1.231</ecNumber>
    </recommendedName>
    <alternativeName>
        <fullName evidence="13">Leucine carboxyl methyltransferase 2</fullName>
    </alternativeName>
    <alternativeName>
        <fullName evidence="14">tRNA(Phe) (7-(3-amino-3-(methoxycarbonyl)propyl)wyosine(37)-N)-methoxycarbonyltransferase</fullName>
    </alternativeName>
    <alternativeName>
        <fullName evidence="12">tRNA(Phe) (7-(3-amino-3-carboxypropyl)wyosine(37)-O)-methyltransferase</fullName>
    </alternativeName>
</protein>
<comment type="pathway">
    <text evidence="2">tRNA modification; wybutosine-tRNA(Phe) biosynthesis.</text>
</comment>
<dbReference type="Gene3D" id="6.10.140.1470">
    <property type="match status" value="1"/>
</dbReference>
<dbReference type="EMBL" id="GL385400">
    <property type="protein sequence ID" value="EJT72020.1"/>
    <property type="molecule type" value="Genomic_DNA"/>
</dbReference>
<dbReference type="Gene3D" id="2.120.10.80">
    <property type="entry name" value="Kelch-type beta propeller"/>
    <property type="match status" value="1"/>
</dbReference>
<dbReference type="EnsemblFungi" id="EJT72020">
    <property type="protein sequence ID" value="EJT72020"/>
    <property type="gene ID" value="GGTG_11268"/>
</dbReference>
<comment type="similarity">
    <text evidence="3">Belongs to the methyltransferase superfamily. LCMT family.</text>
</comment>
<evidence type="ECO:0000256" key="2">
    <source>
        <dbReference type="ARBA" id="ARBA00004797"/>
    </source>
</evidence>
<evidence type="ECO:0000256" key="14">
    <source>
        <dbReference type="ARBA" id="ARBA00030847"/>
    </source>
</evidence>
<dbReference type="STRING" id="644352.J3PCQ0"/>
<gene>
    <name evidence="19" type="primary">20351726</name>
    <name evidence="18" type="ORF">GGTG_11268</name>
</gene>
<dbReference type="InterPro" id="IPR041667">
    <property type="entry name" value="Cupin_8"/>
</dbReference>
<evidence type="ECO:0000256" key="13">
    <source>
        <dbReference type="ARBA" id="ARBA00030231"/>
    </source>
</evidence>
<dbReference type="SUPFAM" id="SSF53335">
    <property type="entry name" value="S-adenosyl-L-methionine-dependent methyltransferases"/>
    <property type="match status" value="1"/>
</dbReference>
<dbReference type="VEuPathDB" id="FungiDB:GGTG_11268"/>
<dbReference type="InterPro" id="IPR007213">
    <property type="entry name" value="Ppm1/Ppm2/Tcmp"/>
</dbReference>
<name>J3PCQ0_GAET3</name>
<comment type="catalytic activity">
    <reaction evidence="15">
        <text>7-[(3S)-(3-amino-3-methoxycarbonyl)propyl]wyosine(37) in tRNA(Phe) + S-adenosyl-L-methionine + CO2 = wybutosine(37) in tRNA(Phe) + S-adenosyl-L-homocysteine + 2 H(+)</text>
        <dbReference type="Rhea" id="RHEA:37119"/>
        <dbReference type="Rhea" id="RHEA-COMP:11844"/>
        <dbReference type="Rhea" id="RHEA-COMP:11847"/>
        <dbReference type="ChEBI" id="CHEBI:15378"/>
        <dbReference type="ChEBI" id="CHEBI:16526"/>
        <dbReference type="ChEBI" id="CHEBI:57856"/>
        <dbReference type="ChEBI" id="CHEBI:59789"/>
        <dbReference type="ChEBI" id="CHEBI:73544"/>
        <dbReference type="ChEBI" id="CHEBI:74275"/>
        <dbReference type="EC" id="2.3.1.231"/>
    </reaction>
</comment>
<evidence type="ECO:0000256" key="9">
    <source>
        <dbReference type="ARBA" id="ARBA00022691"/>
    </source>
</evidence>
<dbReference type="GO" id="GO:0008175">
    <property type="term" value="F:tRNA methyltransferase activity"/>
    <property type="evidence" value="ECO:0007669"/>
    <property type="project" value="TreeGrafter"/>
</dbReference>
<dbReference type="GO" id="GO:0031591">
    <property type="term" value="P:wybutosine biosynthetic process"/>
    <property type="evidence" value="ECO:0007669"/>
    <property type="project" value="TreeGrafter"/>
</dbReference>
<dbReference type="PANTHER" id="PTHR46529:SF1">
    <property type="entry name" value="TRNA WYBUTOSINE-SYNTHESIZING PROTEIN 4"/>
    <property type="match status" value="1"/>
</dbReference>
<dbReference type="Proteomes" id="UP000006039">
    <property type="component" value="Unassembled WGS sequence"/>
</dbReference>
<accession>J3PCQ0</accession>
<dbReference type="InterPro" id="IPR011043">
    <property type="entry name" value="Gal_Oxase/kelch_b-propeller"/>
</dbReference>
<organism evidence="18">
    <name type="scientific">Gaeumannomyces tritici (strain R3-111a-1)</name>
    <name type="common">Wheat and barley take-all root rot fungus</name>
    <name type="synonym">Gaeumannomyces graminis var. tritici</name>
    <dbReference type="NCBI Taxonomy" id="644352"/>
    <lineage>
        <taxon>Eukaryota</taxon>
        <taxon>Fungi</taxon>
        <taxon>Dikarya</taxon>
        <taxon>Ascomycota</taxon>
        <taxon>Pezizomycotina</taxon>
        <taxon>Sordariomycetes</taxon>
        <taxon>Sordariomycetidae</taxon>
        <taxon>Magnaporthales</taxon>
        <taxon>Magnaporthaceae</taxon>
        <taxon>Gaeumannomyces</taxon>
    </lineage>
</organism>
<dbReference type="EC" id="2.1.1.290" evidence="5"/>
<dbReference type="SUPFAM" id="SSF51197">
    <property type="entry name" value="Clavaminate synthase-like"/>
    <property type="match status" value="1"/>
</dbReference>
<keyword evidence="9" id="KW-0949">S-adenosyl-L-methionine</keyword>
<dbReference type="Pfam" id="PF13621">
    <property type="entry name" value="Cupin_8"/>
    <property type="match status" value="1"/>
</dbReference>
<dbReference type="Pfam" id="PF13418">
    <property type="entry name" value="Beta-prop_TYW4"/>
    <property type="match status" value="1"/>
</dbReference>
<dbReference type="RefSeq" id="XP_009227417.1">
    <property type="nucleotide sequence ID" value="XM_009229153.1"/>
</dbReference>
<evidence type="ECO:0000256" key="12">
    <source>
        <dbReference type="ARBA" id="ARBA00029750"/>
    </source>
</evidence>
<evidence type="ECO:0000256" key="1">
    <source>
        <dbReference type="ARBA" id="ARBA00001806"/>
    </source>
</evidence>
<dbReference type="eggNOG" id="KOG2918">
    <property type="taxonomic scope" value="Eukaryota"/>
</dbReference>
<dbReference type="InterPro" id="IPR029063">
    <property type="entry name" value="SAM-dependent_MTases_sf"/>
</dbReference>
<dbReference type="FunCoup" id="J3PCQ0">
    <property type="interactions" value="93"/>
</dbReference>
<evidence type="ECO:0000313" key="19">
    <source>
        <dbReference type="EnsemblFungi" id="EJT72020"/>
    </source>
</evidence>
<evidence type="ECO:0000256" key="7">
    <source>
        <dbReference type="ARBA" id="ARBA00022603"/>
    </source>
</evidence>
<dbReference type="InterPro" id="IPR015915">
    <property type="entry name" value="Kelch-typ_b-propeller"/>
</dbReference>
<dbReference type="PANTHER" id="PTHR46529">
    <property type="entry name" value="TRNA WYBUTOSINE-SYNTHESIZING PROTEIN 4"/>
    <property type="match status" value="1"/>
</dbReference>
<evidence type="ECO:0000256" key="8">
    <source>
        <dbReference type="ARBA" id="ARBA00022679"/>
    </source>
</evidence>
<dbReference type="UniPathway" id="UPA00375"/>
<keyword evidence="10" id="KW-0819">tRNA processing</keyword>
<dbReference type="Pfam" id="PF04072">
    <property type="entry name" value="LCM"/>
    <property type="match status" value="1"/>
</dbReference>